<evidence type="ECO:0000256" key="8">
    <source>
        <dbReference type="ARBA" id="ARBA00023306"/>
    </source>
</evidence>
<keyword evidence="7" id="KW-0233">DNA recombination</keyword>
<dbReference type="GO" id="GO:0003677">
    <property type="term" value="F:DNA binding"/>
    <property type="evidence" value="ECO:0007669"/>
    <property type="project" value="UniProtKB-UniRule"/>
</dbReference>
<dbReference type="InterPro" id="IPR004107">
    <property type="entry name" value="Integrase_SAM-like_N"/>
</dbReference>
<evidence type="ECO:0000256" key="3">
    <source>
        <dbReference type="ARBA" id="ARBA00022618"/>
    </source>
</evidence>
<evidence type="ECO:0000256" key="2">
    <source>
        <dbReference type="ARBA" id="ARBA00022490"/>
    </source>
</evidence>
<dbReference type="InterPro" id="IPR010998">
    <property type="entry name" value="Integrase_recombinase_N"/>
</dbReference>
<keyword evidence="4" id="KW-0159">Chromosome partition</keyword>
<reference evidence="13" key="1">
    <citation type="submission" date="2016-10" db="EMBL/GenBank/DDBJ databases">
        <authorList>
            <person name="Varghese N."/>
            <person name="Submissions S."/>
        </authorList>
    </citation>
    <scope>NUCLEOTIDE SEQUENCE [LARGE SCALE GENOMIC DNA]</scope>
    <source>
        <strain evidence="13">CGMCC 1.10223</strain>
    </source>
</reference>
<dbReference type="PROSITE" id="PS51900">
    <property type="entry name" value="CB"/>
    <property type="match status" value="1"/>
</dbReference>
<dbReference type="Pfam" id="PF02899">
    <property type="entry name" value="Phage_int_SAM_1"/>
    <property type="match status" value="1"/>
</dbReference>
<evidence type="ECO:0000313" key="12">
    <source>
        <dbReference type="EMBL" id="SFE09162.1"/>
    </source>
</evidence>
<sequence length="309" mass="35694">MNVTDLSAYAQSYLQQIKMERNLTDKTIKAYYYDLSDLIKWISDSAQGDIEPQHVNSYFQSLQAKQMKETSIKRKHFSIKAFIKYLTTQGVAFELPSAIGRSSFKLSKRIPKTLTIADVTTLLQTTEKEMLNPRTNYRKIMSSRNSAIIELLFATGIRIGELVGIQLEDLNLQEQTLLIYGKGRKERLLYIASHEVIHKLERWLSLRSQLEPKAKAFFINKYGNALSIYAIEDIFYKYRDIAKINEKATPHYLRHTFATHLLNNGADLRSVQEILGHSSVSTTEIYTEVSIERKKQVLTKYNPRNSLEI</sequence>
<proteinExistence type="predicted"/>
<dbReference type="InterPro" id="IPR011010">
    <property type="entry name" value="DNA_brk_join_enz"/>
</dbReference>
<feature type="domain" description="Tyr recombinase" evidence="10">
    <location>
        <begin position="109"/>
        <end position="299"/>
    </location>
</feature>
<dbReference type="PROSITE" id="PS51898">
    <property type="entry name" value="TYR_RECOMBINASE"/>
    <property type="match status" value="1"/>
</dbReference>
<dbReference type="PANTHER" id="PTHR30349:SF77">
    <property type="entry name" value="TYROSINE RECOMBINASE XERC"/>
    <property type="match status" value="1"/>
</dbReference>
<keyword evidence="2" id="KW-0963">Cytoplasm</keyword>
<dbReference type="InterPro" id="IPR044068">
    <property type="entry name" value="CB"/>
</dbReference>
<keyword evidence="13" id="KW-1185">Reference proteome</keyword>
<dbReference type="InterPro" id="IPR013762">
    <property type="entry name" value="Integrase-like_cat_sf"/>
</dbReference>
<evidence type="ECO:0000256" key="4">
    <source>
        <dbReference type="ARBA" id="ARBA00022829"/>
    </source>
</evidence>
<keyword evidence="5" id="KW-0229">DNA integration</keyword>
<dbReference type="EMBL" id="FONN01000001">
    <property type="protein sequence ID" value="SFE09162.1"/>
    <property type="molecule type" value="Genomic_DNA"/>
</dbReference>
<gene>
    <name evidence="12" type="ORF">SAMN04487969_1011</name>
</gene>
<evidence type="ECO:0000259" key="10">
    <source>
        <dbReference type="PROSITE" id="PS51898"/>
    </source>
</evidence>
<evidence type="ECO:0000256" key="6">
    <source>
        <dbReference type="ARBA" id="ARBA00023125"/>
    </source>
</evidence>
<dbReference type="GO" id="GO:0005737">
    <property type="term" value="C:cytoplasm"/>
    <property type="evidence" value="ECO:0007669"/>
    <property type="project" value="UniProtKB-SubCell"/>
</dbReference>
<dbReference type="GO" id="GO:0015074">
    <property type="term" value="P:DNA integration"/>
    <property type="evidence" value="ECO:0007669"/>
    <property type="project" value="UniProtKB-KW"/>
</dbReference>
<dbReference type="Pfam" id="PF00589">
    <property type="entry name" value="Phage_integrase"/>
    <property type="match status" value="1"/>
</dbReference>
<comment type="subcellular location">
    <subcellularLocation>
        <location evidence="1">Cytoplasm</location>
    </subcellularLocation>
</comment>
<evidence type="ECO:0000256" key="9">
    <source>
        <dbReference type="PROSITE-ProRule" id="PRU01248"/>
    </source>
</evidence>
<dbReference type="PANTHER" id="PTHR30349">
    <property type="entry name" value="PHAGE INTEGRASE-RELATED"/>
    <property type="match status" value="1"/>
</dbReference>
<dbReference type="GO" id="GO:0007059">
    <property type="term" value="P:chromosome segregation"/>
    <property type="evidence" value="ECO:0007669"/>
    <property type="project" value="UniProtKB-KW"/>
</dbReference>
<evidence type="ECO:0000256" key="5">
    <source>
        <dbReference type="ARBA" id="ARBA00022908"/>
    </source>
</evidence>
<evidence type="ECO:0000313" key="13">
    <source>
        <dbReference type="Proteomes" id="UP000183410"/>
    </source>
</evidence>
<dbReference type="GO" id="GO:0051301">
    <property type="term" value="P:cell division"/>
    <property type="evidence" value="ECO:0007669"/>
    <property type="project" value="UniProtKB-KW"/>
</dbReference>
<dbReference type="AlphaFoldDB" id="A0A1I1XPC5"/>
<evidence type="ECO:0000259" key="11">
    <source>
        <dbReference type="PROSITE" id="PS51900"/>
    </source>
</evidence>
<keyword evidence="8" id="KW-0131">Cell cycle</keyword>
<dbReference type="Gene3D" id="1.10.443.10">
    <property type="entry name" value="Intergrase catalytic core"/>
    <property type="match status" value="1"/>
</dbReference>
<feature type="domain" description="Core-binding (CB)" evidence="11">
    <location>
        <begin position="4"/>
        <end position="87"/>
    </location>
</feature>
<organism evidence="12 13">
    <name type="scientific">Paenibacillus algorifonticola</name>
    <dbReference type="NCBI Taxonomy" id="684063"/>
    <lineage>
        <taxon>Bacteria</taxon>
        <taxon>Bacillati</taxon>
        <taxon>Bacillota</taxon>
        <taxon>Bacilli</taxon>
        <taxon>Bacillales</taxon>
        <taxon>Paenibacillaceae</taxon>
        <taxon>Paenibacillus</taxon>
    </lineage>
</organism>
<protein>
    <submittedName>
        <fullName evidence="12">Integrase/recombinase XerC</fullName>
    </submittedName>
</protein>
<dbReference type="RefSeq" id="WP_269431293.1">
    <property type="nucleotide sequence ID" value="NZ_FONN01000001.1"/>
</dbReference>
<dbReference type="SUPFAM" id="SSF56349">
    <property type="entry name" value="DNA breaking-rejoining enzymes"/>
    <property type="match status" value="1"/>
</dbReference>
<dbReference type="InterPro" id="IPR002104">
    <property type="entry name" value="Integrase_catalytic"/>
</dbReference>
<keyword evidence="6 9" id="KW-0238">DNA-binding</keyword>
<dbReference type="GO" id="GO:0006310">
    <property type="term" value="P:DNA recombination"/>
    <property type="evidence" value="ECO:0007669"/>
    <property type="project" value="UniProtKB-KW"/>
</dbReference>
<dbReference type="InterPro" id="IPR050090">
    <property type="entry name" value="Tyrosine_recombinase_XerCD"/>
</dbReference>
<dbReference type="Gene3D" id="1.10.150.130">
    <property type="match status" value="1"/>
</dbReference>
<evidence type="ECO:0000256" key="7">
    <source>
        <dbReference type="ARBA" id="ARBA00023172"/>
    </source>
</evidence>
<evidence type="ECO:0000256" key="1">
    <source>
        <dbReference type="ARBA" id="ARBA00004496"/>
    </source>
</evidence>
<keyword evidence="3" id="KW-0132">Cell division</keyword>
<name>A0A1I1XPC5_9BACL</name>
<accession>A0A1I1XPC5</accession>
<dbReference type="Proteomes" id="UP000183410">
    <property type="component" value="Unassembled WGS sequence"/>
</dbReference>